<keyword evidence="1" id="KW-0732">Signal</keyword>
<dbReference type="InParanoid" id="A0A1Y1UNX5"/>
<comment type="caution">
    <text evidence="2">The sequence shown here is derived from an EMBL/GenBank/DDBJ whole genome shotgun (WGS) entry which is preliminary data.</text>
</comment>
<name>A0A1Y1UNX5_9TREE</name>
<evidence type="ECO:0000313" key="2">
    <source>
        <dbReference type="EMBL" id="ORX39748.1"/>
    </source>
</evidence>
<gene>
    <name evidence="2" type="ORF">BD324DRAFT_678850</name>
</gene>
<dbReference type="Proteomes" id="UP000193218">
    <property type="component" value="Unassembled WGS sequence"/>
</dbReference>
<dbReference type="Pfam" id="PF19271">
    <property type="entry name" value="Nis1"/>
    <property type="match status" value="1"/>
</dbReference>
<dbReference type="RefSeq" id="XP_021873533.1">
    <property type="nucleotide sequence ID" value="XM_022019016.1"/>
</dbReference>
<reference evidence="2 3" key="1">
    <citation type="submission" date="2017-03" db="EMBL/GenBank/DDBJ databases">
        <title>Widespread Adenine N6-methylation of Active Genes in Fungi.</title>
        <authorList>
            <consortium name="DOE Joint Genome Institute"/>
            <person name="Mondo S.J."/>
            <person name="Dannebaum R.O."/>
            <person name="Kuo R.C."/>
            <person name="Louie K.B."/>
            <person name="Bewick A.J."/>
            <person name="Labutti K."/>
            <person name="Haridas S."/>
            <person name="Kuo A."/>
            <person name="Salamov A."/>
            <person name="Ahrendt S.R."/>
            <person name="Lau R."/>
            <person name="Bowen B.P."/>
            <person name="Lipzen A."/>
            <person name="Sullivan W."/>
            <person name="Andreopoulos W.B."/>
            <person name="Clum A."/>
            <person name="Lindquist E."/>
            <person name="Daum C."/>
            <person name="Northen T.R."/>
            <person name="Ramamoorthy G."/>
            <person name="Schmitz R.J."/>
            <person name="Gryganskyi A."/>
            <person name="Culley D."/>
            <person name="Magnuson J."/>
            <person name="James T.Y."/>
            <person name="O'Malley M.A."/>
            <person name="Stajich J.E."/>
            <person name="Spatafora J.W."/>
            <person name="Visel A."/>
            <person name="Grigoriev I.V."/>
        </authorList>
    </citation>
    <scope>NUCLEOTIDE SEQUENCE [LARGE SCALE GENOMIC DNA]</scope>
    <source>
        <strain evidence="2 3">NRRL Y-17943</strain>
    </source>
</reference>
<dbReference type="InterPro" id="IPR045469">
    <property type="entry name" value="Nis1"/>
</dbReference>
<dbReference type="GeneID" id="33560825"/>
<feature type="signal peptide" evidence="1">
    <location>
        <begin position="1"/>
        <end position="20"/>
    </location>
</feature>
<evidence type="ECO:0000256" key="1">
    <source>
        <dbReference type="SAM" id="SignalP"/>
    </source>
</evidence>
<protein>
    <submittedName>
        <fullName evidence="2">Uncharacterized protein</fullName>
    </submittedName>
</protein>
<evidence type="ECO:0000313" key="3">
    <source>
        <dbReference type="Proteomes" id="UP000193218"/>
    </source>
</evidence>
<feature type="chain" id="PRO_5012575879" evidence="1">
    <location>
        <begin position="21"/>
        <end position="139"/>
    </location>
</feature>
<dbReference type="AlphaFoldDB" id="A0A1Y1UNX5"/>
<proteinExistence type="predicted"/>
<dbReference type="EMBL" id="NBSH01000002">
    <property type="protein sequence ID" value="ORX39748.1"/>
    <property type="molecule type" value="Genomic_DNA"/>
</dbReference>
<dbReference type="OrthoDB" id="4689996at2759"/>
<sequence length="139" mass="14788">MYPSVVATLALAASALPALGLVSNVIAPSTGVCGQNISVTLQGQESLTNNLVFGAAWGVKPASLKNCTSCLGYKAGYQDLSKNEKLPFGRNETFQVEIPDLPNGEYYFVTTIPYEVGESGGVQLRTWNQSFTITGDCMN</sequence>
<accession>A0A1Y1UNX5</accession>
<keyword evidence="3" id="KW-1185">Reference proteome</keyword>
<organism evidence="2 3">
    <name type="scientific">Kockovaella imperatae</name>
    <dbReference type="NCBI Taxonomy" id="4999"/>
    <lineage>
        <taxon>Eukaryota</taxon>
        <taxon>Fungi</taxon>
        <taxon>Dikarya</taxon>
        <taxon>Basidiomycota</taxon>
        <taxon>Agaricomycotina</taxon>
        <taxon>Tremellomycetes</taxon>
        <taxon>Tremellales</taxon>
        <taxon>Cuniculitremaceae</taxon>
        <taxon>Kockovaella</taxon>
    </lineage>
</organism>